<accession>A0A1I4F328</accession>
<evidence type="ECO:0000313" key="2">
    <source>
        <dbReference type="Proteomes" id="UP000323300"/>
    </source>
</evidence>
<dbReference type="Proteomes" id="UP000323300">
    <property type="component" value="Unassembled WGS sequence"/>
</dbReference>
<keyword evidence="2" id="KW-1185">Reference proteome</keyword>
<dbReference type="AlphaFoldDB" id="A0A1I4F328"/>
<name>A0A1I4F328_9HYPH</name>
<dbReference type="Gene3D" id="1.20.5.420">
    <property type="entry name" value="Immunoglobulin FC, subunit C"/>
    <property type="match status" value="1"/>
</dbReference>
<proteinExistence type="predicted"/>
<protein>
    <submittedName>
        <fullName evidence="1">Type III secretion system, E component of needle</fullName>
    </submittedName>
</protein>
<gene>
    <name evidence="1" type="ORF">SAMN04488498_1365</name>
</gene>
<evidence type="ECO:0000313" key="1">
    <source>
        <dbReference type="EMBL" id="SFL12392.1"/>
    </source>
</evidence>
<reference evidence="1 2" key="1">
    <citation type="submission" date="2016-10" db="EMBL/GenBank/DDBJ databases">
        <authorList>
            <person name="Varghese N."/>
            <person name="Submissions S."/>
        </authorList>
    </citation>
    <scope>NUCLEOTIDE SEQUENCE [LARGE SCALE GENOMIC DNA]</scope>
    <source>
        <strain evidence="1 2">DSM 21822</strain>
    </source>
</reference>
<sequence length="66" mass="7611">MAPLELQRRLLSDFDGAKRSALEREFDTWRQSLKREMDAGVSKRTFEVLEVIVDAIDAAREIIDTT</sequence>
<dbReference type="EMBL" id="FOSL01000036">
    <property type="protein sequence ID" value="SFL12392.1"/>
    <property type="molecule type" value="Genomic_DNA"/>
</dbReference>
<organism evidence="1 2">
    <name type="scientific">Neomesorhizobium albiziae</name>
    <dbReference type="NCBI Taxonomy" id="335020"/>
    <lineage>
        <taxon>Bacteria</taxon>
        <taxon>Pseudomonadati</taxon>
        <taxon>Pseudomonadota</taxon>
        <taxon>Alphaproteobacteria</taxon>
        <taxon>Hyphomicrobiales</taxon>
        <taxon>Phyllobacteriaceae</taxon>
        <taxon>Neomesorhizobium</taxon>
    </lineage>
</organism>